<dbReference type="OrthoDB" id="438440at2759"/>
<dbReference type="Pfam" id="PF01764">
    <property type="entry name" value="Lipase_3"/>
    <property type="match status" value="1"/>
</dbReference>
<dbReference type="InterPro" id="IPR029058">
    <property type="entry name" value="AB_hydrolase_fold"/>
</dbReference>
<dbReference type="STRING" id="53326.A0A016WVV5"/>
<dbReference type="PANTHER" id="PTHR45908">
    <property type="entry name" value="PROTEIN CBG11750-RELATED"/>
    <property type="match status" value="1"/>
</dbReference>
<proteinExistence type="predicted"/>
<keyword evidence="4" id="KW-1185">Reference proteome</keyword>
<evidence type="ECO:0000313" key="4">
    <source>
        <dbReference type="Proteomes" id="UP000024635"/>
    </source>
</evidence>
<dbReference type="InterPro" id="IPR002921">
    <property type="entry name" value="Fungal_lipase-type"/>
</dbReference>
<reference evidence="4" key="1">
    <citation type="journal article" date="2015" name="Nat. Genet.">
        <title>The genome and transcriptome of the zoonotic hookworm Ancylostoma ceylanicum identify infection-specific gene families.</title>
        <authorList>
            <person name="Schwarz E.M."/>
            <person name="Hu Y."/>
            <person name="Antoshechkin I."/>
            <person name="Miller M.M."/>
            <person name="Sternberg P.W."/>
            <person name="Aroian R.V."/>
        </authorList>
    </citation>
    <scope>NUCLEOTIDE SEQUENCE</scope>
    <source>
        <strain evidence="4">HY135</strain>
    </source>
</reference>
<feature type="domain" description="Fungal lipase-type" evidence="2">
    <location>
        <begin position="91"/>
        <end position="223"/>
    </location>
</feature>
<dbReference type="Proteomes" id="UP000024635">
    <property type="component" value="Unassembled WGS sequence"/>
</dbReference>
<comment type="caution">
    <text evidence="3">The sequence shown here is derived from an EMBL/GenBank/DDBJ whole genome shotgun (WGS) entry which is preliminary data.</text>
</comment>
<organism evidence="3 4">
    <name type="scientific">Ancylostoma ceylanicum</name>
    <dbReference type="NCBI Taxonomy" id="53326"/>
    <lineage>
        <taxon>Eukaryota</taxon>
        <taxon>Metazoa</taxon>
        <taxon>Ecdysozoa</taxon>
        <taxon>Nematoda</taxon>
        <taxon>Chromadorea</taxon>
        <taxon>Rhabditida</taxon>
        <taxon>Rhabditina</taxon>
        <taxon>Rhabditomorpha</taxon>
        <taxon>Strongyloidea</taxon>
        <taxon>Ancylostomatidae</taxon>
        <taxon>Ancylostomatinae</taxon>
        <taxon>Ancylostoma</taxon>
    </lineage>
</organism>
<dbReference type="EMBL" id="JARK01000102">
    <property type="protein sequence ID" value="EYC43138.1"/>
    <property type="molecule type" value="Genomic_DNA"/>
</dbReference>
<dbReference type="AlphaFoldDB" id="A0A016WVV5"/>
<dbReference type="CDD" id="cd00519">
    <property type="entry name" value="Lipase_3"/>
    <property type="match status" value="1"/>
</dbReference>
<keyword evidence="1" id="KW-0732">Signal</keyword>
<dbReference type="Gene3D" id="3.40.50.1820">
    <property type="entry name" value="alpha/beta hydrolase"/>
    <property type="match status" value="1"/>
</dbReference>
<dbReference type="GO" id="GO:0006629">
    <property type="term" value="P:lipid metabolic process"/>
    <property type="evidence" value="ECO:0007669"/>
    <property type="project" value="InterPro"/>
</dbReference>
<accession>A0A016WVV5</accession>
<sequence>MYLLYILLCFDLVLTFPFLGKKTNYDEMTARKLLNMAAGAYGDQQQACLNRTFPHHDAFVVLTTTKEDCDELDNTCESYIAASDVMKELTFVFRGTKTKGQLLLEGLQSLHPGEDFLEMGGVNRYFKNGHEVLWPQVEQALTDPKYANYKATFTGHSLGGALAALAAARTAKQGYRRSDQIMIYTFGEPRVGDETFASNFDALIPNSYRVVFRRDIVPHLPACAKDKAWFGGGEVSRPCDANAKNKPYHHGTEIWYPDSMERGSHYVECVGQPKGEDFTCSDKIKFYIDQSNSYIWDHRHYFTVRVPEYGKTGCDVTQPEGKPGVFEQVVNKINLLTRTIGLE</sequence>
<dbReference type="SUPFAM" id="SSF53474">
    <property type="entry name" value="alpha/beta-Hydrolases"/>
    <property type="match status" value="1"/>
</dbReference>
<gene>
    <name evidence="3" type="primary">Acey_s0502.g2626</name>
    <name evidence="3" type="ORF">Y032_0502g2626</name>
</gene>
<evidence type="ECO:0000313" key="3">
    <source>
        <dbReference type="EMBL" id="EYC43138.1"/>
    </source>
</evidence>
<feature type="chain" id="PRO_5012339163" description="Fungal lipase-type domain-containing protein" evidence="1">
    <location>
        <begin position="16"/>
        <end position="343"/>
    </location>
</feature>
<evidence type="ECO:0000259" key="2">
    <source>
        <dbReference type="Pfam" id="PF01764"/>
    </source>
</evidence>
<feature type="signal peptide" evidence="1">
    <location>
        <begin position="1"/>
        <end position="15"/>
    </location>
</feature>
<name>A0A016WVV5_9BILA</name>
<evidence type="ECO:0000256" key="1">
    <source>
        <dbReference type="SAM" id="SignalP"/>
    </source>
</evidence>
<protein>
    <recommendedName>
        <fullName evidence="2">Fungal lipase-type domain-containing protein</fullName>
    </recommendedName>
</protein>
<dbReference type="PANTHER" id="PTHR45908:SF5">
    <property type="entry name" value="FUNGAL LIPASE-LIKE DOMAIN-CONTAINING PROTEIN"/>
    <property type="match status" value="1"/>
</dbReference>